<dbReference type="AlphaFoldDB" id="A0A1F5WRH5"/>
<reference evidence="1 2" key="1">
    <citation type="journal article" date="2016" name="Nat. Commun.">
        <title>Thousands of microbial genomes shed light on interconnected biogeochemical processes in an aquifer system.</title>
        <authorList>
            <person name="Anantharaman K."/>
            <person name="Brown C.T."/>
            <person name="Hug L.A."/>
            <person name="Sharon I."/>
            <person name="Castelle C.J."/>
            <person name="Probst A.J."/>
            <person name="Thomas B.C."/>
            <person name="Singh A."/>
            <person name="Wilkins M.J."/>
            <person name="Karaoz U."/>
            <person name="Brodie E.L."/>
            <person name="Williams K.H."/>
            <person name="Hubbard S.S."/>
            <person name="Banfield J.F."/>
        </authorList>
    </citation>
    <scope>NUCLEOTIDE SEQUENCE [LARGE SCALE GENOMIC DNA]</scope>
</reference>
<accession>A0A1F5WRH5</accession>
<name>A0A1F5WRH5_9BACT</name>
<evidence type="ECO:0000313" key="1">
    <source>
        <dbReference type="EMBL" id="OGF78273.1"/>
    </source>
</evidence>
<sequence>MKVVKKGKGKTPWAGKKVACQGCDSKIQLEENDKLNLVGDQRDGDYYEFNCPECGNNITVAAQLFGNSLVE</sequence>
<evidence type="ECO:0000313" key="2">
    <source>
        <dbReference type="Proteomes" id="UP000178425"/>
    </source>
</evidence>
<proteinExistence type="predicted"/>
<comment type="caution">
    <text evidence="1">The sequence shown here is derived from an EMBL/GenBank/DDBJ whole genome shotgun (WGS) entry which is preliminary data.</text>
</comment>
<organism evidence="1 2">
    <name type="scientific">Candidatus Giovannonibacteria bacterium RIFCSPHIGHO2_02_43_13</name>
    <dbReference type="NCBI Taxonomy" id="1798330"/>
    <lineage>
        <taxon>Bacteria</taxon>
        <taxon>Candidatus Giovannoniibacteriota</taxon>
    </lineage>
</organism>
<protein>
    <submittedName>
        <fullName evidence="1">Uncharacterized protein</fullName>
    </submittedName>
</protein>
<dbReference type="EMBL" id="MFHI01000031">
    <property type="protein sequence ID" value="OGF78273.1"/>
    <property type="molecule type" value="Genomic_DNA"/>
</dbReference>
<gene>
    <name evidence="1" type="ORF">A2W54_00395</name>
</gene>
<dbReference type="Proteomes" id="UP000178425">
    <property type="component" value="Unassembled WGS sequence"/>
</dbReference>